<keyword evidence="5" id="KW-0472">Membrane</keyword>
<dbReference type="InterPro" id="IPR011706">
    <property type="entry name" value="Cu-oxidase_C"/>
</dbReference>
<dbReference type="Pfam" id="PF07731">
    <property type="entry name" value="Cu-oxidase_2"/>
    <property type="match status" value="1"/>
</dbReference>
<feature type="domain" description="Plastocyanin-like" evidence="8">
    <location>
        <begin position="92"/>
        <end position="196"/>
    </location>
</feature>
<dbReference type="PANTHER" id="PTHR11709:SF394">
    <property type="entry name" value="FI03373P-RELATED"/>
    <property type="match status" value="1"/>
</dbReference>
<dbReference type="Pfam" id="PF07732">
    <property type="entry name" value="Cu-oxidase_3"/>
    <property type="match status" value="1"/>
</dbReference>
<evidence type="ECO:0000256" key="2">
    <source>
        <dbReference type="ARBA" id="ARBA00022723"/>
    </source>
</evidence>
<dbReference type="InterPro" id="IPR033138">
    <property type="entry name" value="Cu_oxidase_CS"/>
</dbReference>
<protein>
    <submittedName>
        <fullName evidence="9">Laccase-6</fullName>
    </submittedName>
</protein>
<sequence>MTESNLLCACMLRLSILVGLLSVVVTIIYYTPIPDLEASKQNCDRECHELDWPLICRYKIVLETQNIQNNCQKCSSNNQTECQNNIYCNRFSEKIITANRQVPGPSIRVCENDIMVIDVVNRIPGHSVSVHWRGQWQKETPVMDGAPMVTQCPILPHTTFQYKFRAAQAGTHWWQILSGDELSDRVFGAFIVKQSKRKEPHVSIYDFDETSHVLLVEYTTMTQNGFNEMRINGIASNTSITVQNNSKYRFRIINTGGVSQCPIEIKVHKHHITVISVDGHAIEPKPVDVIQVEPGETLDFILTTNKNQGIFDMMVSSQGHCKSTNHTHTLYIQYNSTLNNIISDTNNLAQQTEHGNRRLSITSLTSLPFELSAVKLKNTIYLGFSSIQYQLSEGSWSLPNFNNMSMVLPSAPLLLQQPEDVIMCNAENVPLKCRSSITSCECTHVIDLPLGTATELVIFDTEHTLFKTDRSHSFYLHGHSFYVVGQRSKAFVKSADHAKKLDSNGHLVHRNLDRSVLKNSVVVPAAGVSVVRFIADNPGYWLFRSEKTSEWSSGLSLIFRVTNPSGNFPQVPEDFPKCGNFIGPEFFLA</sequence>
<evidence type="ECO:0000256" key="4">
    <source>
        <dbReference type="ARBA" id="ARBA00023008"/>
    </source>
</evidence>
<evidence type="ECO:0000256" key="3">
    <source>
        <dbReference type="ARBA" id="ARBA00023002"/>
    </source>
</evidence>
<gene>
    <name evidence="9" type="primary">LAC6</name>
    <name evidence="9" type="ORF">g.35513</name>
</gene>
<keyword evidence="3" id="KW-0560">Oxidoreductase</keyword>
<dbReference type="GO" id="GO:0005507">
    <property type="term" value="F:copper ion binding"/>
    <property type="evidence" value="ECO:0007669"/>
    <property type="project" value="InterPro"/>
</dbReference>
<feature type="domain" description="Plastocyanin-like" evidence="6">
    <location>
        <begin position="227"/>
        <end position="335"/>
    </location>
</feature>
<evidence type="ECO:0000256" key="1">
    <source>
        <dbReference type="ARBA" id="ARBA00010609"/>
    </source>
</evidence>
<feature type="transmembrane region" description="Helical" evidence="5">
    <location>
        <begin position="12"/>
        <end position="31"/>
    </location>
</feature>
<comment type="similarity">
    <text evidence="1">Belongs to the multicopper oxidase family.</text>
</comment>
<organism evidence="9">
    <name type="scientific">Schizaphis graminum</name>
    <name type="common">Green bug aphid</name>
    <dbReference type="NCBI Taxonomy" id="13262"/>
    <lineage>
        <taxon>Eukaryota</taxon>
        <taxon>Metazoa</taxon>
        <taxon>Ecdysozoa</taxon>
        <taxon>Arthropoda</taxon>
        <taxon>Hexapoda</taxon>
        <taxon>Insecta</taxon>
        <taxon>Pterygota</taxon>
        <taxon>Neoptera</taxon>
        <taxon>Paraneoptera</taxon>
        <taxon>Hemiptera</taxon>
        <taxon>Sternorrhyncha</taxon>
        <taxon>Aphidomorpha</taxon>
        <taxon>Aphidoidea</taxon>
        <taxon>Aphididae</taxon>
        <taxon>Aphidini</taxon>
        <taxon>Schizaphis</taxon>
    </lineage>
</organism>
<evidence type="ECO:0000259" key="8">
    <source>
        <dbReference type="Pfam" id="PF07732"/>
    </source>
</evidence>
<accession>A0A2S2NBT2</accession>
<evidence type="ECO:0000256" key="5">
    <source>
        <dbReference type="SAM" id="Phobius"/>
    </source>
</evidence>
<keyword evidence="5" id="KW-1133">Transmembrane helix</keyword>
<dbReference type="CDD" id="cd13905">
    <property type="entry name" value="CuRO_3_tcLLC2_insect_like"/>
    <property type="match status" value="1"/>
</dbReference>
<keyword evidence="4" id="KW-0186">Copper</keyword>
<dbReference type="InterPro" id="IPR045087">
    <property type="entry name" value="Cu-oxidase_fam"/>
</dbReference>
<dbReference type="InterPro" id="IPR001117">
    <property type="entry name" value="Cu-oxidase_2nd"/>
</dbReference>
<dbReference type="PROSITE" id="PS00079">
    <property type="entry name" value="MULTICOPPER_OXIDASE1"/>
    <property type="match status" value="1"/>
</dbReference>
<evidence type="ECO:0000313" key="9">
    <source>
        <dbReference type="EMBL" id="MBY14674.1"/>
    </source>
</evidence>
<evidence type="ECO:0000259" key="6">
    <source>
        <dbReference type="Pfam" id="PF00394"/>
    </source>
</evidence>
<dbReference type="CDD" id="cd13858">
    <property type="entry name" value="CuRO_1_tcLCC2_insect_like"/>
    <property type="match status" value="1"/>
</dbReference>
<name>A0A2S2NBT2_SCHGA</name>
<proteinExistence type="inferred from homology"/>
<dbReference type="GO" id="GO:0005886">
    <property type="term" value="C:plasma membrane"/>
    <property type="evidence" value="ECO:0007669"/>
    <property type="project" value="TreeGrafter"/>
</dbReference>
<reference evidence="9" key="1">
    <citation type="submission" date="2018-04" db="EMBL/GenBank/DDBJ databases">
        <title>Transcriptome of Schizaphis graminum biotype I.</title>
        <authorList>
            <person name="Scully E.D."/>
            <person name="Geib S.M."/>
            <person name="Palmer N.A."/>
            <person name="Koch K."/>
            <person name="Bradshaw J."/>
            <person name="Heng-Moss T."/>
            <person name="Sarath G."/>
        </authorList>
    </citation>
    <scope>NUCLEOTIDE SEQUENCE</scope>
</reference>
<evidence type="ECO:0000259" key="7">
    <source>
        <dbReference type="Pfam" id="PF07731"/>
    </source>
</evidence>
<dbReference type="EMBL" id="GGMR01002055">
    <property type="protein sequence ID" value="MBY14674.1"/>
    <property type="molecule type" value="Transcribed_RNA"/>
</dbReference>
<keyword evidence="2" id="KW-0479">Metal-binding</keyword>
<feature type="domain" description="Plastocyanin-like" evidence="7">
    <location>
        <begin position="436"/>
        <end position="563"/>
    </location>
</feature>
<keyword evidence="5" id="KW-0812">Transmembrane</keyword>
<dbReference type="GO" id="GO:0016491">
    <property type="term" value="F:oxidoreductase activity"/>
    <property type="evidence" value="ECO:0007669"/>
    <property type="project" value="UniProtKB-KW"/>
</dbReference>
<dbReference type="Gene3D" id="2.60.40.420">
    <property type="entry name" value="Cupredoxins - blue copper proteins"/>
    <property type="match status" value="3"/>
</dbReference>
<dbReference type="InterPro" id="IPR008972">
    <property type="entry name" value="Cupredoxin"/>
</dbReference>
<dbReference type="GO" id="GO:0006826">
    <property type="term" value="P:iron ion transport"/>
    <property type="evidence" value="ECO:0007669"/>
    <property type="project" value="TreeGrafter"/>
</dbReference>
<dbReference type="PANTHER" id="PTHR11709">
    <property type="entry name" value="MULTI-COPPER OXIDASE"/>
    <property type="match status" value="1"/>
</dbReference>
<dbReference type="SUPFAM" id="SSF49503">
    <property type="entry name" value="Cupredoxins"/>
    <property type="match status" value="3"/>
</dbReference>
<dbReference type="AlphaFoldDB" id="A0A2S2NBT2"/>
<dbReference type="Pfam" id="PF00394">
    <property type="entry name" value="Cu-oxidase"/>
    <property type="match status" value="1"/>
</dbReference>
<dbReference type="InterPro" id="IPR011707">
    <property type="entry name" value="Cu-oxidase-like_N"/>
</dbReference>